<organism evidence="1 2">
    <name type="scientific">Actinoallomurus iriomotensis</name>
    <dbReference type="NCBI Taxonomy" id="478107"/>
    <lineage>
        <taxon>Bacteria</taxon>
        <taxon>Bacillati</taxon>
        <taxon>Actinomycetota</taxon>
        <taxon>Actinomycetes</taxon>
        <taxon>Streptosporangiales</taxon>
        <taxon>Thermomonosporaceae</taxon>
        <taxon>Actinoallomurus</taxon>
    </lineage>
</organism>
<sequence length="49" mass="5517">MAALVMKRAIALAREVAHRAGWDRWFSIAIRDVFPNALVTVVQLRPLEG</sequence>
<keyword evidence="2" id="KW-1185">Reference proteome</keyword>
<dbReference type="AlphaFoldDB" id="A0A9W6SD46"/>
<reference evidence="1" key="1">
    <citation type="submission" date="2023-03" db="EMBL/GenBank/DDBJ databases">
        <title>Actinoallomurus iriomotensis NBRC 103684.</title>
        <authorList>
            <person name="Ichikawa N."/>
            <person name="Sato H."/>
            <person name="Tonouchi N."/>
        </authorList>
    </citation>
    <scope>NUCLEOTIDE SEQUENCE</scope>
    <source>
        <strain evidence="1">NBRC 103684</strain>
    </source>
</reference>
<name>A0A9W6SD46_9ACTN</name>
<evidence type="ECO:0000313" key="1">
    <source>
        <dbReference type="EMBL" id="GLY92636.1"/>
    </source>
</evidence>
<accession>A0A9W6SD46</accession>
<comment type="caution">
    <text evidence="1">The sequence shown here is derived from an EMBL/GenBank/DDBJ whole genome shotgun (WGS) entry which is preliminary data.</text>
</comment>
<protein>
    <submittedName>
        <fullName evidence="1">Uncharacterized protein</fullName>
    </submittedName>
</protein>
<dbReference type="Proteomes" id="UP001165074">
    <property type="component" value="Unassembled WGS sequence"/>
</dbReference>
<evidence type="ECO:0000313" key="2">
    <source>
        <dbReference type="Proteomes" id="UP001165074"/>
    </source>
</evidence>
<gene>
    <name evidence="1" type="ORF">Airi02_105640</name>
</gene>
<proteinExistence type="predicted"/>
<dbReference type="EMBL" id="BSTK01000032">
    <property type="protein sequence ID" value="GLY92636.1"/>
    <property type="molecule type" value="Genomic_DNA"/>
</dbReference>